<evidence type="ECO:0000256" key="1">
    <source>
        <dbReference type="SAM" id="Phobius"/>
    </source>
</evidence>
<keyword evidence="1" id="KW-0812">Transmembrane</keyword>
<keyword evidence="3" id="KW-1185">Reference proteome</keyword>
<keyword evidence="1" id="KW-0472">Membrane</keyword>
<gene>
    <name evidence="2" type="ORF">EB796_020593</name>
</gene>
<name>A0A7J7J4I9_BUGNE</name>
<evidence type="ECO:0000313" key="2">
    <source>
        <dbReference type="EMBL" id="KAF6021099.1"/>
    </source>
</evidence>
<dbReference type="SUPFAM" id="SSF63825">
    <property type="entry name" value="YWTD domain"/>
    <property type="match status" value="1"/>
</dbReference>
<dbReference type="OrthoDB" id="423498at2759"/>
<proteinExistence type="predicted"/>
<comment type="caution">
    <text evidence="2">The sequence shown here is derived from an EMBL/GenBank/DDBJ whole genome shotgun (WGS) entry which is preliminary data.</text>
</comment>
<protein>
    <submittedName>
        <fullName evidence="2">Uncharacterized protein</fullName>
    </submittedName>
</protein>
<dbReference type="Gene3D" id="2.120.10.30">
    <property type="entry name" value="TolB, C-terminal domain"/>
    <property type="match status" value="1"/>
</dbReference>
<accession>A0A7J7J4I9</accession>
<sequence length="324" mass="36641">MHLIAGSKTELGHKNGNSFYARFGDITGMVTSPDDPKSLWIADYTNNCFRILNRQTKQVQDLTGNCGDTAVHDDNFEFAGVGDPIGLVSWDRDRVYFYDNAKPRIRCLYRLNKVWYILTTYRSTSQVHNFAGNVESGYFYLLRDEEIQRVSLDRTVSENIIDPHEEYDDGLLSRAGIKKPVHMIFLEPEVLLIADQGYHNLRVINLETSKISSVCLPQESDTSLVTVFGPINNCKLEYPTFIFKDGVNKVIRVLGYIQSYTLRYEITTETASSATEALPFPEEEEAPNRRVLSTAEIFGVAILFLLAVFGMVLAMLIYNGASTQ</sequence>
<evidence type="ECO:0000313" key="3">
    <source>
        <dbReference type="Proteomes" id="UP000593567"/>
    </source>
</evidence>
<dbReference type="EMBL" id="VXIV02003132">
    <property type="protein sequence ID" value="KAF6021099.1"/>
    <property type="molecule type" value="Genomic_DNA"/>
</dbReference>
<dbReference type="InterPro" id="IPR011042">
    <property type="entry name" value="6-blade_b-propeller_TolB-like"/>
</dbReference>
<dbReference type="AlphaFoldDB" id="A0A7J7J4I9"/>
<keyword evidence="1" id="KW-1133">Transmembrane helix</keyword>
<reference evidence="2" key="1">
    <citation type="submission" date="2020-06" db="EMBL/GenBank/DDBJ databases">
        <title>Draft genome of Bugula neritina, a colonial animal packing powerful symbionts and potential medicines.</title>
        <authorList>
            <person name="Rayko M."/>
        </authorList>
    </citation>
    <scope>NUCLEOTIDE SEQUENCE [LARGE SCALE GENOMIC DNA]</scope>
    <source>
        <strain evidence="2">Kwan_BN1</strain>
    </source>
</reference>
<feature type="transmembrane region" description="Helical" evidence="1">
    <location>
        <begin position="297"/>
        <end position="318"/>
    </location>
</feature>
<organism evidence="2 3">
    <name type="scientific">Bugula neritina</name>
    <name type="common">Brown bryozoan</name>
    <name type="synonym">Sertularia neritina</name>
    <dbReference type="NCBI Taxonomy" id="10212"/>
    <lineage>
        <taxon>Eukaryota</taxon>
        <taxon>Metazoa</taxon>
        <taxon>Spiralia</taxon>
        <taxon>Lophotrochozoa</taxon>
        <taxon>Bryozoa</taxon>
        <taxon>Gymnolaemata</taxon>
        <taxon>Cheilostomatida</taxon>
        <taxon>Flustrina</taxon>
        <taxon>Buguloidea</taxon>
        <taxon>Bugulidae</taxon>
        <taxon>Bugula</taxon>
    </lineage>
</organism>
<dbReference type="Proteomes" id="UP000593567">
    <property type="component" value="Unassembled WGS sequence"/>
</dbReference>